<feature type="domain" description="Aminotransferase class V" evidence="4">
    <location>
        <begin position="116"/>
        <end position="368"/>
    </location>
</feature>
<sequence>MSTPIASLRDAFVRPGPDEAVELRAFTHGLMPRRVPTMMQRFAEDWSGRGVDAWNHVPNHWQPAATNGSEENVGWWTLPMFLGDAFIAPLLGAPHGTCIMQPHVHWTMQCLLSAPEVIERGNEVVLVDSAFPSVKHSVHRWQALNGLTPAVVDRPAHGHVDVERVIDRIGADTAMVVLSHVGFTTGQRIPDRELRAVADAAHAQGALFVIDGYHSACTFPIQVDALGVDVYMGGLLKEGCGSSGNSFVYLREGLELTPRLTGWFGNAEPFAFNDTPQPHPDVRRRFLGGTTAVASLYHAVEGVRLLLEAGLDTVHAHTQRLSQIVIDRADEAPFSMRSPRDPDQRSTLLVLEVPEAHKLCEYLKTQHIYTDSRKNRFLRMAPFVWNTKADMHRALDVLTETLETGAHRDFAPETSGPVT</sequence>
<dbReference type="InterPro" id="IPR015424">
    <property type="entry name" value="PyrdxlP-dep_Trfase"/>
</dbReference>
<dbReference type="InterPro" id="IPR010111">
    <property type="entry name" value="Kynureninase"/>
</dbReference>
<dbReference type="Gene3D" id="3.40.640.10">
    <property type="entry name" value="Type I PLP-dependent aspartate aminotransferase-like (Major domain)"/>
    <property type="match status" value="1"/>
</dbReference>
<dbReference type="InterPro" id="IPR015422">
    <property type="entry name" value="PyrdxlP-dep_Trfase_small"/>
</dbReference>
<keyword evidence="5" id="KW-0808">Transferase</keyword>
<evidence type="ECO:0000313" key="5">
    <source>
        <dbReference type="EMBL" id="PEN05087.1"/>
    </source>
</evidence>
<keyword evidence="6" id="KW-1185">Reference proteome</keyword>
<dbReference type="AlphaFoldDB" id="A0A2H3NI69"/>
<comment type="caution">
    <text evidence="5">The sequence shown here is derived from an EMBL/GenBank/DDBJ whole genome shotgun (WGS) entry which is preliminary data.</text>
</comment>
<evidence type="ECO:0000256" key="1">
    <source>
        <dbReference type="ARBA" id="ARBA00022642"/>
    </source>
</evidence>
<dbReference type="EMBL" id="PDEP01000016">
    <property type="protein sequence ID" value="PEN05087.1"/>
    <property type="molecule type" value="Genomic_DNA"/>
</dbReference>
<keyword evidence="3" id="KW-0663">Pyridoxal phosphate</keyword>
<dbReference type="InterPro" id="IPR015421">
    <property type="entry name" value="PyrdxlP-dep_Trfase_major"/>
</dbReference>
<evidence type="ECO:0000259" key="4">
    <source>
        <dbReference type="Pfam" id="PF00266"/>
    </source>
</evidence>
<dbReference type="Gene3D" id="3.90.1150.10">
    <property type="entry name" value="Aspartate Aminotransferase, domain 1"/>
    <property type="match status" value="1"/>
</dbReference>
<dbReference type="GO" id="GO:0030429">
    <property type="term" value="F:kynureninase activity"/>
    <property type="evidence" value="ECO:0007669"/>
    <property type="project" value="InterPro"/>
</dbReference>
<keyword evidence="2" id="KW-0378">Hydrolase</keyword>
<dbReference type="RefSeq" id="WP_098063229.1">
    <property type="nucleotide sequence ID" value="NZ_PDEP01000016.1"/>
</dbReference>
<proteinExistence type="predicted"/>
<reference evidence="5 6" key="1">
    <citation type="submission" date="2017-10" db="EMBL/GenBank/DDBJ databases">
        <title>Draft genome of Longimonas halophila.</title>
        <authorList>
            <person name="Goh K.M."/>
            <person name="Shamsir M.S."/>
            <person name="Lim S.W."/>
        </authorList>
    </citation>
    <scope>NUCLEOTIDE SEQUENCE [LARGE SCALE GENOMIC DNA]</scope>
    <source>
        <strain evidence="5 6">KCTC 42399</strain>
    </source>
</reference>
<dbReference type="OrthoDB" id="9812626at2"/>
<gene>
    <name evidence="5" type="ORF">CRI93_13795</name>
</gene>
<dbReference type="Proteomes" id="UP000221024">
    <property type="component" value="Unassembled WGS sequence"/>
</dbReference>
<dbReference type="GO" id="GO:0009435">
    <property type="term" value="P:NAD+ biosynthetic process"/>
    <property type="evidence" value="ECO:0007669"/>
    <property type="project" value="InterPro"/>
</dbReference>
<organism evidence="5 6">
    <name type="scientific">Longimonas halophila</name>
    <dbReference type="NCBI Taxonomy" id="1469170"/>
    <lineage>
        <taxon>Bacteria</taxon>
        <taxon>Pseudomonadati</taxon>
        <taxon>Rhodothermota</taxon>
        <taxon>Rhodothermia</taxon>
        <taxon>Rhodothermales</taxon>
        <taxon>Salisaetaceae</taxon>
        <taxon>Longimonas</taxon>
    </lineage>
</organism>
<dbReference type="PANTHER" id="PTHR14084">
    <property type="entry name" value="KYNURENINASE"/>
    <property type="match status" value="1"/>
</dbReference>
<dbReference type="InterPro" id="IPR000192">
    <property type="entry name" value="Aminotrans_V_dom"/>
</dbReference>
<name>A0A2H3NI69_9BACT</name>
<dbReference type="GO" id="GO:0019441">
    <property type="term" value="P:L-tryptophan catabolic process to kynurenine"/>
    <property type="evidence" value="ECO:0007669"/>
    <property type="project" value="TreeGrafter"/>
</dbReference>
<dbReference type="Pfam" id="PF00266">
    <property type="entry name" value="Aminotran_5"/>
    <property type="match status" value="1"/>
</dbReference>
<dbReference type="SUPFAM" id="SSF53383">
    <property type="entry name" value="PLP-dependent transferases"/>
    <property type="match status" value="1"/>
</dbReference>
<keyword evidence="1" id="KW-0662">Pyridine nucleotide biosynthesis</keyword>
<accession>A0A2H3NI69</accession>
<evidence type="ECO:0000256" key="2">
    <source>
        <dbReference type="ARBA" id="ARBA00022801"/>
    </source>
</evidence>
<evidence type="ECO:0000313" key="6">
    <source>
        <dbReference type="Proteomes" id="UP000221024"/>
    </source>
</evidence>
<protein>
    <submittedName>
        <fullName evidence="5">Aminotransferase</fullName>
    </submittedName>
</protein>
<dbReference type="GO" id="GO:0005737">
    <property type="term" value="C:cytoplasm"/>
    <property type="evidence" value="ECO:0007669"/>
    <property type="project" value="InterPro"/>
</dbReference>
<dbReference type="GO" id="GO:0030170">
    <property type="term" value="F:pyridoxal phosphate binding"/>
    <property type="evidence" value="ECO:0007669"/>
    <property type="project" value="InterPro"/>
</dbReference>
<keyword evidence="5" id="KW-0032">Aminotransferase</keyword>
<evidence type="ECO:0000256" key="3">
    <source>
        <dbReference type="ARBA" id="ARBA00022898"/>
    </source>
</evidence>
<dbReference type="GO" id="GO:0043420">
    <property type="term" value="P:anthranilate metabolic process"/>
    <property type="evidence" value="ECO:0007669"/>
    <property type="project" value="TreeGrafter"/>
</dbReference>
<dbReference type="PANTHER" id="PTHR14084:SF0">
    <property type="entry name" value="KYNURENINASE"/>
    <property type="match status" value="1"/>
</dbReference>
<dbReference type="GO" id="GO:0008483">
    <property type="term" value="F:transaminase activity"/>
    <property type="evidence" value="ECO:0007669"/>
    <property type="project" value="UniProtKB-KW"/>
</dbReference>